<reference evidence="1 2" key="1">
    <citation type="submission" date="2019-03" db="EMBL/GenBank/DDBJ databases">
        <title>Genomic Encyclopedia of Type Strains, Phase IV (KMG-IV): sequencing the most valuable type-strain genomes for metagenomic binning, comparative biology and taxonomic classification.</title>
        <authorList>
            <person name="Goeker M."/>
        </authorList>
    </citation>
    <scope>NUCLEOTIDE SEQUENCE [LARGE SCALE GENOMIC DNA]</scope>
    <source>
        <strain evidence="1 2">DSM 18063</strain>
    </source>
</reference>
<comment type="caution">
    <text evidence="1">The sequence shown here is derived from an EMBL/GenBank/DDBJ whole genome shotgun (WGS) entry which is preliminary data.</text>
</comment>
<protein>
    <submittedName>
        <fullName evidence="1">Uncharacterized protein</fullName>
    </submittedName>
</protein>
<proteinExistence type="predicted"/>
<dbReference type="RefSeq" id="WP_132460383.1">
    <property type="nucleotide sequence ID" value="NZ_SLXP01000001.1"/>
</dbReference>
<evidence type="ECO:0000313" key="2">
    <source>
        <dbReference type="Proteomes" id="UP000294835"/>
    </source>
</evidence>
<dbReference type="OrthoDB" id="7865062at2"/>
<sequence length="252" mass="25808">MSGLDRLNSKLAKLKGADDDAEQIVTGATDGIIAVLLSEIEETILPREMVLTDEDGARFVLLVAGRRLLHVGETAAPGPDEDDDGDPSERIIAAFNGPFRAFLDRARELGIDAHRPHDRIDPTRIGCSVETLAQAVAGGPTAAPAADPVTEALALAAAGLRLAGGEIVARSGDAALLDRLEGFSAAATGLSRVTGEDAASPVGTIIGTPDPRGLLLARVAFRGEAALVLAPATARPALLALCRRPSPAAAPA</sequence>
<accession>A0A4R2Q850</accession>
<organism evidence="1 2">
    <name type="scientific">Rhodovulum marinum</name>
    <dbReference type="NCBI Taxonomy" id="320662"/>
    <lineage>
        <taxon>Bacteria</taxon>
        <taxon>Pseudomonadati</taxon>
        <taxon>Pseudomonadota</taxon>
        <taxon>Alphaproteobacteria</taxon>
        <taxon>Rhodobacterales</taxon>
        <taxon>Paracoccaceae</taxon>
        <taxon>Rhodovulum</taxon>
    </lineage>
</organism>
<dbReference type="EMBL" id="SLXP01000001">
    <property type="protein sequence ID" value="TCP44244.1"/>
    <property type="molecule type" value="Genomic_DNA"/>
</dbReference>
<keyword evidence="2" id="KW-1185">Reference proteome</keyword>
<name>A0A4R2Q850_9RHOB</name>
<gene>
    <name evidence="1" type="ORF">EV662_101335</name>
</gene>
<evidence type="ECO:0000313" key="1">
    <source>
        <dbReference type="EMBL" id="TCP44244.1"/>
    </source>
</evidence>
<dbReference type="AlphaFoldDB" id="A0A4R2Q850"/>
<dbReference type="Proteomes" id="UP000294835">
    <property type="component" value="Unassembled WGS sequence"/>
</dbReference>